<name>A0ACB9GTZ5_9ASTR</name>
<organism evidence="1 2">
    <name type="scientific">Smallanthus sonchifolius</name>
    <dbReference type="NCBI Taxonomy" id="185202"/>
    <lineage>
        <taxon>Eukaryota</taxon>
        <taxon>Viridiplantae</taxon>
        <taxon>Streptophyta</taxon>
        <taxon>Embryophyta</taxon>
        <taxon>Tracheophyta</taxon>
        <taxon>Spermatophyta</taxon>
        <taxon>Magnoliopsida</taxon>
        <taxon>eudicotyledons</taxon>
        <taxon>Gunneridae</taxon>
        <taxon>Pentapetalae</taxon>
        <taxon>asterids</taxon>
        <taxon>campanulids</taxon>
        <taxon>Asterales</taxon>
        <taxon>Asteraceae</taxon>
        <taxon>Asteroideae</taxon>
        <taxon>Heliantheae alliance</taxon>
        <taxon>Millerieae</taxon>
        <taxon>Smallanthus</taxon>
    </lineage>
</organism>
<dbReference type="Proteomes" id="UP001056120">
    <property type="component" value="Linkage Group LG13"/>
</dbReference>
<evidence type="ECO:0000313" key="1">
    <source>
        <dbReference type="EMBL" id="KAI3786440.1"/>
    </source>
</evidence>
<reference evidence="1 2" key="2">
    <citation type="journal article" date="2022" name="Mol. Ecol. Resour.">
        <title>The genomes of chicory, endive, great burdock and yacon provide insights into Asteraceae paleo-polyploidization history and plant inulin production.</title>
        <authorList>
            <person name="Fan W."/>
            <person name="Wang S."/>
            <person name="Wang H."/>
            <person name="Wang A."/>
            <person name="Jiang F."/>
            <person name="Liu H."/>
            <person name="Zhao H."/>
            <person name="Xu D."/>
            <person name="Zhang Y."/>
        </authorList>
    </citation>
    <scope>NUCLEOTIDE SEQUENCE [LARGE SCALE GENOMIC DNA]</scope>
    <source>
        <strain evidence="2">cv. Yunnan</strain>
        <tissue evidence="1">Leaves</tissue>
    </source>
</reference>
<accession>A0ACB9GTZ5</accession>
<keyword evidence="2" id="KW-1185">Reference proteome</keyword>
<protein>
    <submittedName>
        <fullName evidence="1">Uncharacterized protein</fullName>
    </submittedName>
</protein>
<reference evidence="2" key="1">
    <citation type="journal article" date="2022" name="Mol. Ecol. Resour.">
        <title>The genomes of chicory, endive, great burdock and yacon provide insights into Asteraceae palaeo-polyploidization history and plant inulin production.</title>
        <authorList>
            <person name="Fan W."/>
            <person name="Wang S."/>
            <person name="Wang H."/>
            <person name="Wang A."/>
            <person name="Jiang F."/>
            <person name="Liu H."/>
            <person name="Zhao H."/>
            <person name="Xu D."/>
            <person name="Zhang Y."/>
        </authorList>
    </citation>
    <scope>NUCLEOTIDE SEQUENCE [LARGE SCALE GENOMIC DNA]</scope>
    <source>
        <strain evidence="2">cv. Yunnan</strain>
    </source>
</reference>
<comment type="caution">
    <text evidence="1">The sequence shown here is derived from an EMBL/GenBank/DDBJ whole genome shotgun (WGS) entry which is preliminary data.</text>
</comment>
<proteinExistence type="predicted"/>
<gene>
    <name evidence="1" type="ORF">L1987_40125</name>
</gene>
<dbReference type="EMBL" id="CM042030">
    <property type="protein sequence ID" value="KAI3786440.1"/>
    <property type="molecule type" value="Genomic_DNA"/>
</dbReference>
<sequence length="206" mass="22782">MLLERNRLLVKKEIVGKKETASKPRKAFSFKGKSKDKTPELSIEDGASTYVPEWSICKKASLKKPFICHESIYHLATPTNRAFQHQLSHDKLEIVKGQCALDKLKLIELEAVVEGESQKGLEPGGLKRELAEEVLRLAAGKRSFREVEDLAAPDRDVGSFAQASGEALKKKARVGFVEPNEDSPKLASSVECASFSDEDPDGINKF</sequence>
<evidence type="ECO:0000313" key="2">
    <source>
        <dbReference type="Proteomes" id="UP001056120"/>
    </source>
</evidence>